<dbReference type="Proteomes" id="UP000272778">
    <property type="component" value="Unassembled WGS sequence"/>
</dbReference>
<dbReference type="OrthoDB" id="769885at2"/>
<dbReference type="RefSeq" id="WP_124153857.1">
    <property type="nucleotide sequence ID" value="NZ_RQIS01000029.1"/>
</dbReference>
<dbReference type="AlphaFoldDB" id="A0A3N6MYN9"/>
<name>A0A3N6MYN9_9BURK</name>
<comment type="caution">
    <text evidence="1">The sequence shown here is derived from an EMBL/GenBank/DDBJ whole genome shotgun (WGS) entry which is preliminary data.</text>
</comment>
<reference evidence="1 2" key="1">
    <citation type="submission" date="2018-11" db="EMBL/GenBank/DDBJ databases">
        <title>Paraburkholderia sp. DHOA04, isolated from soil.</title>
        <authorList>
            <person name="Gao Z.-H."/>
            <person name="Qiu L.-H."/>
            <person name="Fu J.-C."/>
        </authorList>
    </citation>
    <scope>NUCLEOTIDE SEQUENCE [LARGE SCALE GENOMIC DNA]</scope>
    <source>
        <strain evidence="1 2">DHOA04</strain>
    </source>
</reference>
<proteinExistence type="predicted"/>
<sequence>MTNNAPPAVPVIQRNGRPFAICLRDIPQPWQDRFRAALRGSACPVMDGDGEYAYVRDWQDWLDGRFPH</sequence>
<dbReference type="EMBL" id="RQIS01000029">
    <property type="protein sequence ID" value="RQH00197.1"/>
    <property type="molecule type" value="Genomic_DNA"/>
</dbReference>
<keyword evidence="2" id="KW-1185">Reference proteome</keyword>
<gene>
    <name evidence="1" type="ORF">D1Y85_25510</name>
</gene>
<accession>A0A3N6MYN9</accession>
<evidence type="ECO:0000313" key="1">
    <source>
        <dbReference type="EMBL" id="RQH00197.1"/>
    </source>
</evidence>
<evidence type="ECO:0000313" key="2">
    <source>
        <dbReference type="Proteomes" id="UP000272778"/>
    </source>
</evidence>
<protein>
    <submittedName>
        <fullName evidence="1">Uncharacterized protein</fullName>
    </submittedName>
</protein>
<organism evidence="1 2">
    <name type="scientific">Paraburkholderia dinghuensis</name>
    <dbReference type="NCBI Taxonomy" id="2305225"/>
    <lineage>
        <taxon>Bacteria</taxon>
        <taxon>Pseudomonadati</taxon>
        <taxon>Pseudomonadota</taxon>
        <taxon>Betaproteobacteria</taxon>
        <taxon>Burkholderiales</taxon>
        <taxon>Burkholderiaceae</taxon>
        <taxon>Paraburkholderia</taxon>
    </lineage>
</organism>